<dbReference type="AlphaFoldDB" id="A0A9P4WC84"/>
<dbReference type="Proteomes" id="UP000801428">
    <property type="component" value="Unassembled WGS sequence"/>
</dbReference>
<proteinExistence type="predicted"/>
<dbReference type="CDD" id="cd12148">
    <property type="entry name" value="fungal_TF_MHR"/>
    <property type="match status" value="1"/>
</dbReference>
<evidence type="ECO:0000256" key="1">
    <source>
        <dbReference type="ARBA" id="ARBA00004123"/>
    </source>
</evidence>
<dbReference type="InterPro" id="IPR050613">
    <property type="entry name" value="Sec_Metabolite_Reg"/>
</dbReference>
<feature type="signal peptide" evidence="3">
    <location>
        <begin position="1"/>
        <end position="20"/>
    </location>
</feature>
<organism evidence="4 5">
    <name type="scientific">Curvularia kusanoi</name>
    <name type="common">Cochliobolus kusanoi</name>
    <dbReference type="NCBI Taxonomy" id="90978"/>
    <lineage>
        <taxon>Eukaryota</taxon>
        <taxon>Fungi</taxon>
        <taxon>Dikarya</taxon>
        <taxon>Ascomycota</taxon>
        <taxon>Pezizomycotina</taxon>
        <taxon>Dothideomycetes</taxon>
        <taxon>Pleosporomycetidae</taxon>
        <taxon>Pleosporales</taxon>
        <taxon>Pleosporineae</taxon>
        <taxon>Pleosporaceae</taxon>
        <taxon>Curvularia</taxon>
    </lineage>
</organism>
<evidence type="ECO:0008006" key="6">
    <source>
        <dbReference type="Google" id="ProtNLM"/>
    </source>
</evidence>
<dbReference type="PANTHER" id="PTHR31001:SF90">
    <property type="entry name" value="CENTROMERE DNA-BINDING PROTEIN COMPLEX CBF3 SUBUNIT B"/>
    <property type="match status" value="1"/>
</dbReference>
<sequence>MALFFSVLAGSLTCAPPAQAQAWGYRPAEQATLSKRWFQAVTTCLNHANYTARLSIFSCQAVATATIAAHLLGFSSSQSIHLAAAVRIAQSLGLHKLSLEPAGKIRETEIGRRVWTQLCSQDWFGIPFSESYLINPLYSTSKPATHCHDHDLIALPLHVPTITSYCRFLYDIASMMPQLQDDLISCKTQYTRYEQVLKWDARLRSLATQGRPKFLNNVPLEPSWPTWIPWARRALAISSSHKIIMIHRSFLSDSFTNKAFAFTNRTCLAASKTIIKEYKLVAAENGPVLWIHQAFAIAAAIILSLHVLHQNSETQEKAEYLQLIESVVVLLRSCQNSMIATRGVKLLEALLAEISEQRTISRGLKRYRDGHAVSSFNVPDFVRSFCDGTKTTGRSQTTMVSQEPDRTYDLSDAARLESAKSAELNYYIDFAPSMIENANGFENLLYLANHDFVPLH</sequence>
<evidence type="ECO:0000256" key="2">
    <source>
        <dbReference type="ARBA" id="ARBA00023242"/>
    </source>
</evidence>
<dbReference type="OrthoDB" id="410267at2759"/>
<evidence type="ECO:0000313" key="5">
    <source>
        <dbReference type="Proteomes" id="UP000801428"/>
    </source>
</evidence>
<feature type="chain" id="PRO_5040163999" description="Transcription factor domain-containing protein" evidence="3">
    <location>
        <begin position="21"/>
        <end position="456"/>
    </location>
</feature>
<dbReference type="EMBL" id="SWKU01000003">
    <property type="protein sequence ID" value="KAF3008995.1"/>
    <property type="molecule type" value="Genomic_DNA"/>
</dbReference>
<name>A0A9P4WC84_CURKU</name>
<evidence type="ECO:0000313" key="4">
    <source>
        <dbReference type="EMBL" id="KAF3008995.1"/>
    </source>
</evidence>
<keyword evidence="5" id="KW-1185">Reference proteome</keyword>
<keyword evidence="3" id="KW-0732">Signal</keyword>
<comment type="subcellular location">
    <subcellularLocation>
        <location evidence="1">Nucleus</location>
    </subcellularLocation>
</comment>
<comment type="caution">
    <text evidence="4">The sequence shown here is derived from an EMBL/GenBank/DDBJ whole genome shotgun (WGS) entry which is preliminary data.</text>
</comment>
<dbReference type="GO" id="GO:0005634">
    <property type="term" value="C:nucleus"/>
    <property type="evidence" value="ECO:0007669"/>
    <property type="project" value="UniProtKB-SubCell"/>
</dbReference>
<evidence type="ECO:0000256" key="3">
    <source>
        <dbReference type="SAM" id="SignalP"/>
    </source>
</evidence>
<gene>
    <name evidence="4" type="ORF">E8E13_011558</name>
</gene>
<keyword evidence="2" id="KW-0539">Nucleus</keyword>
<protein>
    <recommendedName>
        <fullName evidence="6">Transcription factor domain-containing protein</fullName>
    </recommendedName>
</protein>
<dbReference type="PANTHER" id="PTHR31001">
    <property type="entry name" value="UNCHARACTERIZED TRANSCRIPTIONAL REGULATORY PROTEIN"/>
    <property type="match status" value="1"/>
</dbReference>
<reference evidence="4" key="1">
    <citation type="submission" date="2019-04" db="EMBL/GenBank/DDBJ databases">
        <title>Sequencing of skin fungus with MAO and IRED activity.</title>
        <authorList>
            <person name="Marsaioli A.J."/>
            <person name="Bonatto J.M.C."/>
            <person name="Reis Junior O."/>
        </authorList>
    </citation>
    <scope>NUCLEOTIDE SEQUENCE</scope>
    <source>
        <strain evidence="4">30M1</strain>
    </source>
</reference>
<accession>A0A9P4WC84</accession>